<evidence type="ECO:0000256" key="1">
    <source>
        <dbReference type="SAM" id="MobiDB-lite"/>
    </source>
</evidence>
<feature type="compositionally biased region" description="Polar residues" evidence="1">
    <location>
        <begin position="515"/>
        <end position="528"/>
    </location>
</feature>
<evidence type="ECO:0000313" key="4">
    <source>
        <dbReference type="Proteomes" id="UP000297527"/>
    </source>
</evidence>
<proteinExistence type="predicted"/>
<accession>A0A4Z1IML4</accession>
<comment type="caution">
    <text evidence="3">The sequence shown here is derived from an EMBL/GenBank/DDBJ whole genome shotgun (WGS) entry which is preliminary data.</text>
</comment>
<dbReference type="AlphaFoldDB" id="A0A4Z1IML4"/>
<dbReference type="OrthoDB" id="5362512at2759"/>
<dbReference type="Pfam" id="PF06985">
    <property type="entry name" value="HET"/>
    <property type="match status" value="1"/>
</dbReference>
<gene>
    <name evidence="3" type="ORF">BCON_0035g00460</name>
</gene>
<dbReference type="InterPro" id="IPR010730">
    <property type="entry name" value="HET"/>
</dbReference>
<name>A0A4Z1IML4_9HELO</name>
<organism evidence="3 4">
    <name type="scientific">Botryotinia convoluta</name>
    <dbReference type="NCBI Taxonomy" id="54673"/>
    <lineage>
        <taxon>Eukaryota</taxon>
        <taxon>Fungi</taxon>
        <taxon>Dikarya</taxon>
        <taxon>Ascomycota</taxon>
        <taxon>Pezizomycotina</taxon>
        <taxon>Leotiomycetes</taxon>
        <taxon>Helotiales</taxon>
        <taxon>Sclerotiniaceae</taxon>
        <taxon>Botryotinia</taxon>
    </lineage>
</organism>
<feature type="domain" description="Heterokaryon incompatibility" evidence="2">
    <location>
        <begin position="62"/>
        <end position="211"/>
    </location>
</feature>
<sequence>MSDAALAQASKWYRECLLKHTTCATSLTSKCLMPTRLLRIDEDEKYVRLVVTKEEVVQDSHYSTLSHCWGNSDILKLTVSNLESFKAGISLERLPKTFIEAIFVARKLSIPYIWIDSLCIIQDSVDDWQTESASMEDVYGNSGLNIMATVSKNSHEGLSRSRDPKMLELCPAVQSKWEGAENDLFHIFNESIWSDRLRSGPLLQRGWVLQERVLSPRSLHFCDSELLWECREMDSCETYPAGLPEVCKQESFKVRPLSGSDLYEGRYLIDGAEKTMKGIAYDRWVRWIAIYSKTHLTKDSDKLAAVSALAKCTRAVSDDVYVAGLWRSMFADQLLWRGMSTSRPKDYRAPTWSWASVDGFVIFPFIFPNNKYHIEIDEVRVTPVSSVYDTGSISDGYFRARGLLIRDTLFKYKRSSNVPFLARKAKDTFMTVNLDAPVVQCGEEVIVLPILTYSYEPDNENHWFDALLLQERAMSPNGFYTRIGYARLLYSYVKNEVGLDHPQNLSKLKFPGNHVGSSSESNNSTQNGKDVDFDFELDESLYLEGSLGSFVVY</sequence>
<dbReference type="Proteomes" id="UP000297527">
    <property type="component" value="Unassembled WGS sequence"/>
</dbReference>
<dbReference type="PANTHER" id="PTHR33112">
    <property type="entry name" value="DOMAIN PROTEIN, PUTATIVE-RELATED"/>
    <property type="match status" value="1"/>
</dbReference>
<evidence type="ECO:0000313" key="3">
    <source>
        <dbReference type="EMBL" id="TGO60470.1"/>
    </source>
</evidence>
<evidence type="ECO:0000259" key="2">
    <source>
        <dbReference type="Pfam" id="PF06985"/>
    </source>
</evidence>
<dbReference type="PANTHER" id="PTHR33112:SF9">
    <property type="entry name" value="HETEROKARYON INCOMPATIBILITY DOMAIN-CONTAINING PROTEIN"/>
    <property type="match status" value="1"/>
</dbReference>
<keyword evidence="4" id="KW-1185">Reference proteome</keyword>
<reference evidence="3 4" key="1">
    <citation type="submission" date="2017-12" db="EMBL/GenBank/DDBJ databases">
        <title>Comparative genomics of Botrytis spp.</title>
        <authorList>
            <person name="Valero-Jimenez C.A."/>
            <person name="Tapia P."/>
            <person name="Veloso J."/>
            <person name="Silva-Moreno E."/>
            <person name="Staats M."/>
            <person name="Valdes J.H."/>
            <person name="Van Kan J.A.L."/>
        </authorList>
    </citation>
    <scope>NUCLEOTIDE SEQUENCE [LARGE SCALE GENOMIC DNA]</scope>
    <source>
        <strain evidence="3 4">MUCL11595</strain>
    </source>
</reference>
<dbReference type="EMBL" id="PQXN01000035">
    <property type="protein sequence ID" value="TGO60470.1"/>
    <property type="molecule type" value="Genomic_DNA"/>
</dbReference>
<protein>
    <recommendedName>
        <fullName evidence="2">Heterokaryon incompatibility domain-containing protein</fullName>
    </recommendedName>
</protein>
<feature type="region of interest" description="Disordered" evidence="1">
    <location>
        <begin position="510"/>
        <end position="529"/>
    </location>
</feature>